<comment type="subunit">
    <text evidence="2">Component of the mitochondrial contact site and cristae organizing system (MICOS) complex.</text>
</comment>
<comment type="subcellular location">
    <subcellularLocation>
        <location evidence="2">Mitochondrion inner membrane</location>
    </subcellularLocation>
</comment>
<dbReference type="InterPro" id="IPR006145">
    <property type="entry name" value="PsdUridine_synth_RsuA/RluA"/>
</dbReference>
<feature type="domain" description="Pseudouridine synthase RsuA/RluA-like" evidence="3">
    <location>
        <begin position="245"/>
        <end position="409"/>
    </location>
</feature>
<dbReference type="Pfam" id="PF00849">
    <property type="entry name" value="PseudoU_synth_2"/>
    <property type="match status" value="1"/>
</dbReference>
<evidence type="ECO:0000313" key="4">
    <source>
        <dbReference type="EMBL" id="CAD5114743.1"/>
    </source>
</evidence>
<comment type="caution">
    <text evidence="4">The sequence shown here is derived from an EMBL/GenBank/DDBJ whole genome shotgun (WGS) entry which is preliminary data.</text>
</comment>
<keyword evidence="2" id="KW-0999">Mitochondrion inner membrane</keyword>
<dbReference type="SUPFAM" id="SSF55120">
    <property type="entry name" value="Pseudouridine synthase"/>
    <property type="match status" value="1"/>
</dbReference>
<dbReference type="GO" id="GO:0042407">
    <property type="term" value="P:cristae formation"/>
    <property type="evidence" value="ECO:0007669"/>
    <property type="project" value="InterPro"/>
</dbReference>
<protein>
    <recommendedName>
        <fullName evidence="2">MICOS complex subunit</fullName>
    </recommendedName>
</protein>
<dbReference type="InterPro" id="IPR019166">
    <property type="entry name" value="MIC26/MIC27"/>
</dbReference>
<reference evidence="4 5" key="1">
    <citation type="submission" date="2020-08" db="EMBL/GenBank/DDBJ databases">
        <authorList>
            <person name="Hejnol A."/>
        </authorList>
    </citation>
    <scope>NUCLEOTIDE SEQUENCE [LARGE SCALE GENOMIC DNA]</scope>
</reference>
<accession>A0A7I8VGG5</accession>
<sequence length="484" mass="55415">MASKFLQKLTSGGKGHDQSKITVNELSMYDEPKVEFEIVHDTPSSYDIQVSRFRQAIWGQIIAVQDAKEKIKQKYDTGVSHSKEALYTFKDDTRTLPRATLITLAGMTGIIAGYKGGVFRKTLFAATGMTSAAAICYPQEAVNISTKGWNKLKTEVLSLVKPNHPEERVKEIKKIIQEKTAPFSDESKVVEKSNNLKEDKADRNMSNPDDKDMWHYKCYIRQFLGEGRGKPVRMSDIEVLYKTQHFLVINKRYDVKVYSNDEKDYITVEKQLKNSVPDYISDCAFGFRFVHRLDHATSGCLCIAANKRTARAAAKAFQNRTVTKHYLALVRGHLKSDEFTKFDLAIGRDKSITEIHKMCSYTNENCEKPRPASTGLSVLQYGYYNGQPATKVILVPFTGRTHQLRVHCKEMGYPIVGDFMYSNKTDTEPYRMMLHAFYFKMPTPMEIVDVKSNDPFTPEADSLWTIERTIQTYENWRDNHEESN</sequence>
<dbReference type="Pfam" id="PF09769">
    <property type="entry name" value="ApoO"/>
    <property type="match status" value="1"/>
</dbReference>
<keyword evidence="2" id="KW-0496">Mitochondrion</keyword>
<evidence type="ECO:0000256" key="2">
    <source>
        <dbReference type="RuleBase" id="RU363021"/>
    </source>
</evidence>
<dbReference type="CDD" id="cd02869">
    <property type="entry name" value="PseudoU_synth_RluA_like"/>
    <property type="match status" value="1"/>
</dbReference>
<proteinExistence type="inferred from homology"/>
<gene>
    <name evidence="4" type="ORF">DGYR_LOCUS3564</name>
</gene>
<dbReference type="Proteomes" id="UP000549394">
    <property type="component" value="Unassembled WGS sequence"/>
</dbReference>
<organism evidence="4 5">
    <name type="scientific">Dimorphilus gyrociliatus</name>
    <dbReference type="NCBI Taxonomy" id="2664684"/>
    <lineage>
        <taxon>Eukaryota</taxon>
        <taxon>Metazoa</taxon>
        <taxon>Spiralia</taxon>
        <taxon>Lophotrochozoa</taxon>
        <taxon>Annelida</taxon>
        <taxon>Polychaeta</taxon>
        <taxon>Polychaeta incertae sedis</taxon>
        <taxon>Dinophilidae</taxon>
        <taxon>Dimorphilus</taxon>
    </lineage>
</organism>
<dbReference type="GO" id="GO:0000455">
    <property type="term" value="P:enzyme-directed rRNA pseudouridine synthesis"/>
    <property type="evidence" value="ECO:0007669"/>
    <property type="project" value="TreeGrafter"/>
</dbReference>
<evidence type="ECO:0000313" key="5">
    <source>
        <dbReference type="Proteomes" id="UP000549394"/>
    </source>
</evidence>
<evidence type="ECO:0000259" key="3">
    <source>
        <dbReference type="Pfam" id="PF00849"/>
    </source>
</evidence>
<comment type="similarity">
    <text evidence="1">Belongs to the pseudouridine synthase RluA family.</text>
</comment>
<dbReference type="GO" id="GO:0003723">
    <property type="term" value="F:RNA binding"/>
    <property type="evidence" value="ECO:0007669"/>
    <property type="project" value="InterPro"/>
</dbReference>
<dbReference type="PANTHER" id="PTHR21600">
    <property type="entry name" value="MITOCHONDRIAL RNA PSEUDOURIDINE SYNTHASE"/>
    <property type="match status" value="1"/>
</dbReference>
<keyword evidence="2" id="KW-0472">Membrane</keyword>
<dbReference type="GO" id="GO:0061617">
    <property type="term" value="C:MICOS complex"/>
    <property type="evidence" value="ECO:0007669"/>
    <property type="project" value="UniProtKB-UniRule"/>
</dbReference>
<dbReference type="PANTHER" id="PTHR21600:SF87">
    <property type="entry name" value="RNA PSEUDOURIDYLATE SYNTHASE DOMAIN-CONTAINING PROTEIN 1"/>
    <property type="match status" value="1"/>
</dbReference>
<dbReference type="InterPro" id="IPR020103">
    <property type="entry name" value="PsdUridine_synth_cat_dom_sf"/>
</dbReference>
<dbReference type="OrthoDB" id="418349at2759"/>
<dbReference type="GO" id="GO:0009982">
    <property type="term" value="F:pseudouridine synthase activity"/>
    <property type="evidence" value="ECO:0007669"/>
    <property type="project" value="InterPro"/>
</dbReference>
<keyword evidence="5" id="KW-1185">Reference proteome</keyword>
<name>A0A7I8VGG5_9ANNE</name>
<dbReference type="AlphaFoldDB" id="A0A7I8VGG5"/>
<dbReference type="Gene3D" id="3.30.2350.10">
    <property type="entry name" value="Pseudouridine synthase"/>
    <property type="match status" value="1"/>
</dbReference>
<comment type="function">
    <text evidence="2">Component of the MICOS complex, a large protein complex of the mitochondrial inner membrane that plays crucial roles in the maintenance of crista junctions, inner membrane architecture, and formation of contact sites to the outer membrane.</text>
</comment>
<dbReference type="InterPro" id="IPR050188">
    <property type="entry name" value="RluA_PseudoU_synthase"/>
</dbReference>
<dbReference type="EMBL" id="CAJFCJ010000005">
    <property type="protein sequence ID" value="CAD5114743.1"/>
    <property type="molecule type" value="Genomic_DNA"/>
</dbReference>
<evidence type="ECO:0000256" key="1">
    <source>
        <dbReference type="ARBA" id="ARBA00010876"/>
    </source>
</evidence>